<reference evidence="19 20" key="1">
    <citation type="submission" date="2024-05" db="EMBL/GenBank/DDBJ databases">
        <title>Genetic variation in Jamaican populations of the coffee berry borer (Hypothenemus hampei).</title>
        <authorList>
            <person name="Errbii M."/>
            <person name="Myrie A."/>
        </authorList>
    </citation>
    <scope>NUCLEOTIDE SEQUENCE [LARGE SCALE GENOMIC DNA]</scope>
    <source>
        <strain evidence="19">JA-Hopewell-2020-01-JO</strain>
        <tissue evidence="19">Whole body</tissue>
    </source>
</reference>
<keyword evidence="7" id="KW-0378">Hydrolase</keyword>
<dbReference type="SUPFAM" id="SSF53187">
    <property type="entry name" value="Zn-dependent exopeptidases"/>
    <property type="match status" value="1"/>
</dbReference>
<comment type="subcellular location">
    <subcellularLocation>
        <location evidence="2">Endoplasmic reticulum membrane</location>
        <topology evidence="2">Multi-pass membrane protein</topology>
    </subcellularLocation>
</comment>
<dbReference type="Pfam" id="PF04389">
    <property type="entry name" value="Peptidase_M28"/>
    <property type="match status" value="1"/>
</dbReference>
<accession>A0ABD1EVX0</accession>
<keyword evidence="8" id="KW-0256">Endoplasmic reticulum</keyword>
<evidence type="ECO:0000256" key="9">
    <source>
        <dbReference type="ARBA" id="ARBA00022833"/>
    </source>
</evidence>
<feature type="domain" description="Endoplasmic reticulum metallopeptidase 1/1-A TM" evidence="18">
    <location>
        <begin position="410"/>
        <end position="617"/>
    </location>
</feature>
<feature type="transmembrane region" description="Helical" evidence="15">
    <location>
        <begin position="374"/>
        <end position="394"/>
    </location>
</feature>
<evidence type="ECO:0000256" key="13">
    <source>
        <dbReference type="ARBA" id="ARBA00023180"/>
    </source>
</evidence>
<dbReference type="EMBL" id="JBDJPC010000004">
    <property type="protein sequence ID" value="KAL1505195.1"/>
    <property type="molecule type" value="Genomic_DNA"/>
</dbReference>
<evidence type="ECO:0000256" key="15">
    <source>
        <dbReference type="SAM" id="Phobius"/>
    </source>
</evidence>
<keyword evidence="4" id="KW-0645">Protease</keyword>
<evidence type="ECO:0000313" key="20">
    <source>
        <dbReference type="Proteomes" id="UP001566132"/>
    </source>
</evidence>
<dbReference type="Pfam" id="PF22249">
    <property type="entry name" value="ERMP1-TM"/>
    <property type="match status" value="1"/>
</dbReference>
<feature type="transmembrane region" description="Helical" evidence="15">
    <location>
        <begin position="448"/>
        <end position="467"/>
    </location>
</feature>
<dbReference type="Proteomes" id="UP001566132">
    <property type="component" value="Unassembled WGS sequence"/>
</dbReference>
<dbReference type="FunFam" id="3.40.630.10:FF:000008">
    <property type="entry name" value="Endoplasmic reticulum metallopeptidase 1"/>
    <property type="match status" value="1"/>
</dbReference>
<dbReference type="Pfam" id="PF22248">
    <property type="entry name" value="ERMP1_C"/>
    <property type="match status" value="1"/>
</dbReference>
<keyword evidence="12 15" id="KW-0472">Membrane</keyword>
<dbReference type="CDD" id="cd03875">
    <property type="entry name" value="M28_Fxna_like"/>
    <property type="match status" value="1"/>
</dbReference>
<dbReference type="InterPro" id="IPR053974">
    <property type="entry name" value="ERMP1_1-A_TM"/>
</dbReference>
<dbReference type="GO" id="GO:0006508">
    <property type="term" value="P:proteolysis"/>
    <property type="evidence" value="ECO:0007669"/>
    <property type="project" value="UniProtKB-KW"/>
</dbReference>
<evidence type="ECO:0000256" key="6">
    <source>
        <dbReference type="ARBA" id="ARBA00022723"/>
    </source>
</evidence>
<comment type="similarity">
    <text evidence="3">Belongs to the peptidase M28 family.</text>
</comment>
<organism evidence="19 20">
    <name type="scientific">Hypothenemus hampei</name>
    <name type="common">Coffee berry borer</name>
    <dbReference type="NCBI Taxonomy" id="57062"/>
    <lineage>
        <taxon>Eukaryota</taxon>
        <taxon>Metazoa</taxon>
        <taxon>Ecdysozoa</taxon>
        <taxon>Arthropoda</taxon>
        <taxon>Hexapoda</taxon>
        <taxon>Insecta</taxon>
        <taxon>Pterygota</taxon>
        <taxon>Neoptera</taxon>
        <taxon>Endopterygota</taxon>
        <taxon>Coleoptera</taxon>
        <taxon>Polyphaga</taxon>
        <taxon>Cucujiformia</taxon>
        <taxon>Curculionidae</taxon>
        <taxon>Scolytinae</taxon>
        <taxon>Hypothenemus</taxon>
    </lineage>
</organism>
<dbReference type="GO" id="GO:0046872">
    <property type="term" value="F:metal ion binding"/>
    <property type="evidence" value="ECO:0007669"/>
    <property type="project" value="UniProtKB-KW"/>
</dbReference>
<name>A0ABD1EVX0_HYPHA</name>
<dbReference type="PANTHER" id="PTHR12147:SF22">
    <property type="entry name" value="ENDOPLASMIC RETICULUM METALLOPEPTIDASE 1"/>
    <property type="match status" value="1"/>
</dbReference>
<evidence type="ECO:0000256" key="12">
    <source>
        <dbReference type="ARBA" id="ARBA00023136"/>
    </source>
</evidence>
<keyword evidence="11" id="KW-0482">Metalloprotease</keyword>
<evidence type="ECO:0000256" key="4">
    <source>
        <dbReference type="ARBA" id="ARBA00022670"/>
    </source>
</evidence>
<proteinExistence type="inferred from homology"/>
<evidence type="ECO:0000256" key="7">
    <source>
        <dbReference type="ARBA" id="ARBA00022801"/>
    </source>
</evidence>
<feature type="transmembrane region" description="Helical" evidence="15">
    <location>
        <begin position="406"/>
        <end position="428"/>
    </location>
</feature>
<evidence type="ECO:0000256" key="10">
    <source>
        <dbReference type="ARBA" id="ARBA00022989"/>
    </source>
</evidence>
<keyword evidence="9" id="KW-0862">Zinc</keyword>
<evidence type="ECO:0000256" key="8">
    <source>
        <dbReference type="ARBA" id="ARBA00022824"/>
    </source>
</evidence>
<keyword evidence="20" id="KW-1185">Reference proteome</keyword>
<comment type="caution">
    <text evidence="19">The sequence shown here is derived from an EMBL/GenBank/DDBJ whole genome shotgun (WGS) entry which is preliminary data.</text>
</comment>
<evidence type="ECO:0000256" key="2">
    <source>
        <dbReference type="ARBA" id="ARBA00004477"/>
    </source>
</evidence>
<feature type="transmembrane region" description="Helical" evidence="15">
    <location>
        <begin position="602"/>
        <end position="624"/>
    </location>
</feature>
<evidence type="ECO:0000256" key="3">
    <source>
        <dbReference type="ARBA" id="ARBA00010918"/>
    </source>
</evidence>
<keyword evidence="10 15" id="KW-1133">Transmembrane helix</keyword>
<feature type="domain" description="Peptidase M28" evidence="16">
    <location>
        <begin position="143"/>
        <end position="335"/>
    </location>
</feature>
<sequence>MHYRKTRYSFADSKPERTNIHSIPFYTAILTVCVLLGLFAIVYVVDNQLPVPLYVHDEANNPNRFIAERASWDVYNLSNIGPRVVGSYENEFITADYLTRRIDEIIQGANNTQYFEKDIQFVTGSYYLNREQFIINSYDMVQNIIVRLRGVDGRKSILINSHFDSVPTSPGASDDGINVAVMLEVLRIFANSNVRPLHNITFLFNGAEETPLQASHGFITKHEWAKGCQVVLNLDSCGSGGKIILFQSGPEAAWLLKYYSGVPHPYGQVAGEELFQTGILPSDTDFRIFRDFGQLVGLDMAFFKNNYRYHTKFDHYSFIPLGSYQHVGDNVLYLVQELSNAPELVSPEPSQGKAVYFDFLGLFMISYTNFTGCIINVLTVALSLVVFLYSIFSFKLGFTKSILKYLGFITLSILASWILCFLFAFIFATITDLLGKTMSWFGHPWMLFGLYVIPATALSGILLIYTNHENISLNVRCQLQVHMARLLFTIVLALGVTFNVRSSYALMVPILFSSLAFLTIHLLHLQHSVKKWQIVYVIFLILPVMLLMYQTLTTLTLLIPMSGMIGSSKNPDLLIGGLTVFFTILIVSPLTSMLNCIRNIKYFLIFAIGIFTVFVIMMFTPFGFPYSGNIEYPTTQRQWILHTSRKFHNESGNVVKMDAGFFFLNLDRNSPRILKGHVKDLDRAVSIQEDCDKYTACGLPLSHYKMLGIVKYSTWVPAGQPVLPQPVNLRTIVESVNSRELLYNISVTGPDRMNFYLVLKEDVSLLNISLANEIQPTTTTIENRPMYFILHQSTKEVTQFNFSMKLLVPENHVKGEATMNFTIAARYVHPKRMTKTPQFLELIEQMPDWTNVVAWLGTNYAYII</sequence>
<dbReference type="AlphaFoldDB" id="A0ABD1EVX0"/>
<protein>
    <recommendedName>
        <fullName evidence="14">FXNA-like protease</fullName>
    </recommendedName>
</protein>
<dbReference type="PANTHER" id="PTHR12147">
    <property type="entry name" value="METALLOPEPTIDASE M28 FAMILY MEMBER"/>
    <property type="match status" value="1"/>
</dbReference>
<evidence type="ECO:0000256" key="5">
    <source>
        <dbReference type="ARBA" id="ARBA00022692"/>
    </source>
</evidence>
<evidence type="ECO:0000259" key="16">
    <source>
        <dbReference type="Pfam" id="PF04389"/>
    </source>
</evidence>
<feature type="transmembrane region" description="Helical" evidence="15">
    <location>
        <begin position="479"/>
        <end position="498"/>
    </location>
</feature>
<dbReference type="GO" id="GO:0008237">
    <property type="term" value="F:metallopeptidase activity"/>
    <property type="evidence" value="ECO:0007669"/>
    <property type="project" value="UniProtKB-KW"/>
</dbReference>
<gene>
    <name evidence="19" type="ORF">ABEB36_004814</name>
</gene>
<feature type="transmembrane region" description="Helical" evidence="15">
    <location>
        <begin position="23"/>
        <end position="45"/>
    </location>
</feature>
<keyword evidence="13" id="KW-0325">Glycoprotein</keyword>
<keyword evidence="5 15" id="KW-0812">Transmembrane</keyword>
<dbReference type="InterPro" id="IPR048024">
    <property type="entry name" value="Fxna-like_M28_dom"/>
</dbReference>
<feature type="domain" description="Endoplasmic reticulum metallopeptidase 1-like C-terminal" evidence="17">
    <location>
        <begin position="633"/>
        <end position="860"/>
    </location>
</feature>
<feature type="transmembrane region" description="Helical" evidence="15">
    <location>
        <begin position="504"/>
        <end position="523"/>
    </location>
</feature>
<evidence type="ECO:0000256" key="1">
    <source>
        <dbReference type="ARBA" id="ARBA00001947"/>
    </source>
</evidence>
<evidence type="ECO:0000259" key="17">
    <source>
        <dbReference type="Pfam" id="PF22248"/>
    </source>
</evidence>
<comment type="cofactor">
    <cofactor evidence="1">
        <name>Zn(2+)</name>
        <dbReference type="ChEBI" id="CHEBI:29105"/>
    </cofactor>
</comment>
<evidence type="ECO:0000259" key="18">
    <source>
        <dbReference type="Pfam" id="PF22249"/>
    </source>
</evidence>
<evidence type="ECO:0000313" key="19">
    <source>
        <dbReference type="EMBL" id="KAL1505195.1"/>
    </source>
</evidence>
<evidence type="ECO:0000256" key="11">
    <source>
        <dbReference type="ARBA" id="ARBA00023049"/>
    </source>
</evidence>
<keyword evidence="6" id="KW-0479">Metal-binding</keyword>
<dbReference type="InterPro" id="IPR007484">
    <property type="entry name" value="Peptidase_M28"/>
</dbReference>
<feature type="transmembrane region" description="Helical" evidence="15">
    <location>
        <begin position="535"/>
        <end position="561"/>
    </location>
</feature>
<feature type="transmembrane region" description="Helical" evidence="15">
    <location>
        <begin position="573"/>
        <end position="590"/>
    </location>
</feature>
<dbReference type="InterPro" id="IPR053973">
    <property type="entry name" value="ERMP1-like_C"/>
</dbReference>
<dbReference type="GO" id="GO:0005789">
    <property type="term" value="C:endoplasmic reticulum membrane"/>
    <property type="evidence" value="ECO:0007669"/>
    <property type="project" value="UniProtKB-SubCell"/>
</dbReference>
<dbReference type="InterPro" id="IPR045175">
    <property type="entry name" value="M28_fam"/>
</dbReference>
<dbReference type="Gene3D" id="3.40.630.10">
    <property type="entry name" value="Zn peptidases"/>
    <property type="match status" value="1"/>
</dbReference>
<evidence type="ECO:0000256" key="14">
    <source>
        <dbReference type="ARBA" id="ARBA00078796"/>
    </source>
</evidence>